<dbReference type="Pfam" id="PF13516">
    <property type="entry name" value="LRR_6"/>
    <property type="match status" value="2"/>
</dbReference>
<evidence type="ECO:0000256" key="4">
    <source>
        <dbReference type="ARBA" id="ARBA00022737"/>
    </source>
</evidence>
<sequence length="296" mass="32930">MYFETFPRDAIDQLSDTGPIYVRHKDGRMRSPPRMGPPEKRRRLEPTPAANLDRCSSHTSPAKGAPRKLFSLCLDFVAENIHMVDSLVDFPELVGHQLFKAVQDTGRFGLPGEAARTLGLFCEAYGDLVLSSLTVKGQVLPLNNYLQPGIQYMTTLQQLDLSNCGLGDDHGILGEISQMPSLIHLSLQRNCLSHQGVQRVTMPYKMFGRGPGGMEVFSLADNVELNDKVVGCLVPFKSLRAVNLSQTGLTTSGIQKLCNLGWVQCQKTLPEFSEDDTINNVGWAQEVTHYIFLYHY</sequence>
<name>A0A9J7MFF2_BRAFL</name>
<dbReference type="InterPro" id="IPR032675">
    <property type="entry name" value="LRR_dom_sf"/>
</dbReference>
<dbReference type="KEGG" id="bfo:118432303"/>
<dbReference type="OMA" id="NEYTEPI"/>
<dbReference type="PANTHER" id="PTHR31994">
    <property type="entry name" value="LEUCINE-RICH REPEAT-CONTAINING PROTEIN 42"/>
    <property type="match status" value="1"/>
</dbReference>
<comment type="similarity">
    <text evidence="1">Belongs to the LRRC42 family.</text>
</comment>
<reference evidence="7" key="2">
    <citation type="submission" date="2025-08" db="UniProtKB">
        <authorList>
            <consortium name="RefSeq"/>
        </authorList>
    </citation>
    <scope>IDENTIFICATION</scope>
    <source>
        <strain evidence="7">S238N-H82</strain>
        <tissue evidence="7">Testes</tissue>
    </source>
</reference>
<dbReference type="InterPro" id="IPR001611">
    <property type="entry name" value="Leu-rich_rpt"/>
</dbReference>
<evidence type="ECO:0000313" key="6">
    <source>
        <dbReference type="Proteomes" id="UP000001554"/>
    </source>
</evidence>
<evidence type="ECO:0000256" key="1">
    <source>
        <dbReference type="ARBA" id="ARBA00009297"/>
    </source>
</evidence>
<keyword evidence="3" id="KW-0433">Leucine-rich repeat</keyword>
<dbReference type="PANTHER" id="PTHR31994:SF3">
    <property type="entry name" value="LEUCINE-RICH REPEAT-CONTAINING PROTEIN 42"/>
    <property type="match status" value="1"/>
</dbReference>
<dbReference type="AlphaFoldDB" id="A0A9J7MFF2"/>
<dbReference type="SUPFAM" id="SSF52047">
    <property type="entry name" value="RNI-like"/>
    <property type="match status" value="1"/>
</dbReference>
<evidence type="ECO:0000256" key="2">
    <source>
        <dbReference type="ARBA" id="ARBA00014198"/>
    </source>
</evidence>
<protein>
    <recommendedName>
        <fullName evidence="2">Leucine-rich repeat-containing protein 42</fullName>
    </recommendedName>
</protein>
<evidence type="ECO:0000313" key="7">
    <source>
        <dbReference type="RefSeq" id="XP_035699735.1"/>
    </source>
</evidence>
<dbReference type="Gene3D" id="3.80.10.10">
    <property type="entry name" value="Ribonuclease Inhibitor"/>
    <property type="match status" value="1"/>
</dbReference>
<keyword evidence="4" id="KW-0677">Repeat</keyword>
<dbReference type="InterPro" id="IPR039631">
    <property type="entry name" value="LRRC42"/>
</dbReference>
<evidence type="ECO:0000256" key="3">
    <source>
        <dbReference type="ARBA" id="ARBA00022614"/>
    </source>
</evidence>
<accession>A0A9J7MFF2</accession>
<organism evidence="6 7">
    <name type="scientific">Branchiostoma floridae</name>
    <name type="common">Florida lancelet</name>
    <name type="synonym">Amphioxus</name>
    <dbReference type="NCBI Taxonomy" id="7739"/>
    <lineage>
        <taxon>Eukaryota</taxon>
        <taxon>Metazoa</taxon>
        <taxon>Chordata</taxon>
        <taxon>Cephalochordata</taxon>
        <taxon>Leptocardii</taxon>
        <taxon>Amphioxiformes</taxon>
        <taxon>Branchiostomatidae</taxon>
        <taxon>Branchiostoma</taxon>
    </lineage>
</organism>
<evidence type="ECO:0000256" key="5">
    <source>
        <dbReference type="SAM" id="MobiDB-lite"/>
    </source>
</evidence>
<proteinExistence type="inferred from homology"/>
<dbReference type="RefSeq" id="XP_035699735.1">
    <property type="nucleotide sequence ID" value="XM_035843842.1"/>
</dbReference>
<dbReference type="GeneID" id="118432303"/>
<dbReference type="Proteomes" id="UP000001554">
    <property type="component" value="Chromosome 15"/>
</dbReference>
<keyword evidence="6" id="KW-1185">Reference proteome</keyword>
<feature type="region of interest" description="Disordered" evidence="5">
    <location>
        <begin position="21"/>
        <end position="63"/>
    </location>
</feature>
<reference evidence="6" key="1">
    <citation type="journal article" date="2020" name="Nat. Ecol. Evol.">
        <title>Deeply conserved synteny resolves early events in vertebrate evolution.</title>
        <authorList>
            <person name="Simakov O."/>
            <person name="Marletaz F."/>
            <person name="Yue J.X."/>
            <person name="O'Connell B."/>
            <person name="Jenkins J."/>
            <person name="Brandt A."/>
            <person name="Calef R."/>
            <person name="Tung C.H."/>
            <person name="Huang T.K."/>
            <person name="Schmutz J."/>
            <person name="Satoh N."/>
            <person name="Yu J.K."/>
            <person name="Putnam N.H."/>
            <person name="Green R.E."/>
            <person name="Rokhsar D.S."/>
        </authorList>
    </citation>
    <scope>NUCLEOTIDE SEQUENCE [LARGE SCALE GENOMIC DNA]</scope>
    <source>
        <strain evidence="6">S238N-H82</strain>
    </source>
</reference>
<dbReference type="OrthoDB" id="120976at2759"/>
<gene>
    <name evidence="7" type="primary">LOC118432303</name>
</gene>